<dbReference type="EMBL" id="BMGJ01000001">
    <property type="protein sequence ID" value="GGD48471.1"/>
    <property type="molecule type" value="Genomic_DNA"/>
</dbReference>
<dbReference type="InterPro" id="IPR011013">
    <property type="entry name" value="Gal_mutarotase_sf_dom"/>
</dbReference>
<dbReference type="InterPro" id="IPR033403">
    <property type="entry name" value="DUF5110"/>
</dbReference>
<feature type="domain" description="DUF5110" evidence="5">
    <location>
        <begin position="688"/>
        <end position="762"/>
    </location>
</feature>
<evidence type="ECO:0000259" key="4">
    <source>
        <dbReference type="Pfam" id="PF13802"/>
    </source>
</evidence>
<comment type="caution">
    <text evidence="7">The sequence shown here is derived from an EMBL/GenBank/DDBJ whole genome shotgun (WGS) entry which is preliminary data.</text>
</comment>
<evidence type="ECO:0000256" key="2">
    <source>
        <dbReference type="RuleBase" id="RU361185"/>
    </source>
</evidence>
<dbReference type="Pfam" id="PF17137">
    <property type="entry name" value="DUF5110"/>
    <property type="match status" value="1"/>
</dbReference>
<feature type="domain" description="Glycoside hydrolase family 31 TIM barrel" evidence="3">
    <location>
        <begin position="253"/>
        <end position="578"/>
    </location>
</feature>
<proteinExistence type="inferred from homology"/>
<dbReference type="InterPro" id="IPR025887">
    <property type="entry name" value="Glyco_hydro_31_N_dom"/>
</dbReference>
<dbReference type="InterPro" id="IPR048395">
    <property type="entry name" value="Glyco_hydro_31_C"/>
</dbReference>
<accession>A0ABQ1QYF0</accession>
<dbReference type="InterPro" id="IPR013780">
    <property type="entry name" value="Glyco_hydro_b"/>
</dbReference>
<dbReference type="Gene3D" id="3.20.20.80">
    <property type="entry name" value="Glycosidases"/>
    <property type="match status" value="1"/>
</dbReference>
<gene>
    <name evidence="7" type="ORF">GCM10011357_00470</name>
</gene>
<dbReference type="Pfam" id="PF21365">
    <property type="entry name" value="Glyco_hydro_31_3rd"/>
    <property type="match status" value="1"/>
</dbReference>
<dbReference type="SUPFAM" id="SSF51445">
    <property type="entry name" value="(Trans)glycosidases"/>
    <property type="match status" value="1"/>
</dbReference>
<feature type="domain" description="Glycoside hydrolase family 31 N-terminal" evidence="4">
    <location>
        <begin position="52"/>
        <end position="210"/>
    </location>
</feature>
<keyword evidence="2" id="KW-0326">Glycosidase</keyword>
<organism evidence="7 8">
    <name type="scientific">Lacimicrobium alkaliphilum</name>
    <dbReference type="NCBI Taxonomy" id="1526571"/>
    <lineage>
        <taxon>Bacteria</taxon>
        <taxon>Pseudomonadati</taxon>
        <taxon>Pseudomonadota</taxon>
        <taxon>Gammaproteobacteria</taxon>
        <taxon>Alteromonadales</taxon>
        <taxon>Alteromonadaceae</taxon>
        <taxon>Lacimicrobium</taxon>
    </lineage>
</organism>
<dbReference type="InterPro" id="IPR000322">
    <property type="entry name" value="Glyco_hydro_31_TIM"/>
</dbReference>
<dbReference type="InterPro" id="IPR017853">
    <property type="entry name" value="GH"/>
</dbReference>
<dbReference type="Gene3D" id="2.60.40.1760">
    <property type="entry name" value="glycosyl hydrolase (family 31)"/>
    <property type="match status" value="1"/>
</dbReference>
<dbReference type="Proteomes" id="UP000614272">
    <property type="component" value="Unassembled WGS sequence"/>
</dbReference>
<evidence type="ECO:0000259" key="3">
    <source>
        <dbReference type="Pfam" id="PF01055"/>
    </source>
</evidence>
<comment type="similarity">
    <text evidence="1 2">Belongs to the glycosyl hydrolase 31 family.</text>
</comment>
<name>A0ABQ1QYF0_9ALTE</name>
<evidence type="ECO:0000259" key="5">
    <source>
        <dbReference type="Pfam" id="PF17137"/>
    </source>
</evidence>
<feature type="domain" description="Glycosyl hydrolase family 31 C-terminal" evidence="6">
    <location>
        <begin position="586"/>
        <end position="670"/>
    </location>
</feature>
<evidence type="ECO:0000313" key="7">
    <source>
        <dbReference type="EMBL" id="GGD48471.1"/>
    </source>
</evidence>
<protein>
    <submittedName>
        <fullName evidence="7">Alpha-glucosidase</fullName>
    </submittedName>
</protein>
<keyword evidence="2" id="KW-0378">Hydrolase</keyword>
<dbReference type="Gene3D" id="2.60.40.1180">
    <property type="entry name" value="Golgi alpha-mannosidase II"/>
    <property type="match status" value="2"/>
</dbReference>
<sequence length="816" mass="92486">MPLYRKVVGLNMKKLTLLIITCFYSLPSLAAELLGHQLEGGALILDTDQGQVTITAYTPGAFEVFHQPEDIEQLPSFAIAGQAEKATGTLEKIDGKLLFSLGNLKAEIQQSPLRIAYYYGERFLLKEEAGLFVHQTLRGFRFNLSKEEKLLGGGQRVLGMDRRGQRLPLYNKAHYGYTTESQQMYYGLPSVLSSHNYLLTFDNTASGHLDLGHNQADVLQFGAVSGRTAYIIAAGADYPDTIASYVNVTGHQPMVPRWALGNYASRFGYHSEAETRDVVRRFQDEDIPLDAVILDLFWFGKEVKGMMGNLDWDREAFPTPEQMLSDFNQDGVKTILITEPFVLTTSDKWQEAVEAGALAKNLAGEVKRFDFYFGNTGLIDVFNPDAQDWFWQTYQRLLDQGVGGWWGDLGEPEVHPADTLHQLDDGRIVSADEIHNAYGHQWAKMVYQRHRQARPDERPFVMMRSGFAGSQRYGMIPWTGDVSRSWGGLKPQVELSLSMGLLGLGYTHSDLGGFAGGEAFDAELYTRWLQYGVFQPVYRPHAQENIAPEPVFHDQQTKNIVREFIKLRYAMLPYNYSLAYQNSQSGLPLMRPLFFEEPQNTDLMDNKDSYLWGDAFLVTPVVEQGVTEVEVTLPGGVWFDYFTGQRYQGNQQIRQPTRLETLPVLVRGGSFVPMTEPVQTTRDYSSEQLTLHYYADPQVPQGSGIMYEDDGKTFDAVGKQQYELLHFSASQQAHQLDIELKREAYDYKGMPEQRQITLVVHNWQRSPSAIAINGRPLDLLTDKAQAKESGQGAWLEDNRLHLRFSWRKENITIAIR</sequence>
<reference evidence="8" key="1">
    <citation type="journal article" date="2019" name="Int. J. Syst. Evol. Microbiol.">
        <title>The Global Catalogue of Microorganisms (GCM) 10K type strain sequencing project: providing services to taxonomists for standard genome sequencing and annotation.</title>
        <authorList>
            <consortium name="The Broad Institute Genomics Platform"/>
            <consortium name="The Broad Institute Genome Sequencing Center for Infectious Disease"/>
            <person name="Wu L."/>
            <person name="Ma J."/>
        </authorList>
    </citation>
    <scope>NUCLEOTIDE SEQUENCE [LARGE SCALE GENOMIC DNA]</scope>
    <source>
        <strain evidence="8">CGMCC 1.12923</strain>
    </source>
</reference>
<dbReference type="SUPFAM" id="SSF51011">
    <property type="entry name" value="Glycosyl hydrolase domain"/>
    <property type="match status" value="1"/>
</dbReference>
<dbReference type="InterPro" id="IPR051816">
    <property type="entry name" value="Glycosyl_Hydrolase_31"/>
</dbReference>
<dbReference type="SUPFAM" id="SSF74650">
    <property type="entry name" value="Galactose mutarotase-like"/>
    <property type="match status" value="1"/>
</dbReference>
<keyword evidence="8" id="KW-1185">Reference proteome</keyword>
<evidence type="ECO:0000313" key="8">
    <source>
        <dbReference type="Proteomes" id="UP000614272"/>
    </source>
</evidence>
<dbReference type="Pfam" id="PF01055">
    <property type="entry name" value="Glyco_hydro_31_2nd"/>
    <property type="match status" value="1"/>
</dbReference>
<dbReference type="PANTHER" id="PTHR43863">
    <property type="entry name" value="HYDROLASE, PUTATIVE (AFU_ORTHOLOGUE AFUA_1G03140)-RELATED"/>
    <property type="match status" value="1"/>
</dbReference>
<dbReference type="CDD" id="cd14752">
    <property type="entry name" value="GH31_N"/>
    <property type="match status" value="1"/>
</dbReference>
<dbReference type="PANTHER" id="PTHR43863:SF2">
    <property type="entry name" value="MALTASE-GLUCOAMYLASE"/>
    <property type="match status" value="1"/>
</dbReference>
<evidence type="ECO:0000259" key="6">
    <source>
        <dbReference type="Pfam" id="PF21365"/>
    </source>
</evidence>
<evidence type="ECO:0000256" key="1">
    <source>
        <dbReference type="ARBA" id="ARBA00007806"/>
    </source>
</evidence>
<dbReference type="Pfam" id="PF13802">
    <property type="entry name" value="Gal_mutarotas_2"/>
    <property type="match status" value="1"/>
</dbReference>